<dbReference type="PANTHER" id="PTHR36214">
    <property type="match status" value="1"/>
</dbReference>
<reference evidence="3" key="1">
    <citation type="submission" date="2017-09" db="EMBL/GenBank/DDBJ databases">
        <title>Depth-based differentiation of microbial function through sediment-hosted aquifers and enrichment of novel symbionts in the deep terrestrial subsurface.</title>
        <authorList>
            <person name="Probst A.J."/>
            <person name="Ladd B."/>
            <person name="Jarett J.K."/>
            <person name="Geller-Mcgrath D.E."/>
            <person name="Sieber C.M.K."/>
            <person name="Emerson J.B."/>
            <person name="Anantharaman K."/>
            <person name="Thomas B.C."/>
            <person name="Malmstrom R."/>
            <person name="Stieglmeier M."/>
            <person name="Klingl A."/>
            <person name="Woyke T."/>
            <person name="Ryan C.M."/>
            <person name="Banfield J.F."/>
        </authorList>
    </citation>
    <scope>NUCLEOTIDE SEQUENCE [LARGE SCALE GENOMIC DNA]</scope>
</reference>
<evidence type="ECO:0000259" key="1">
    <source>
        <dbReference type="Pfam" id="PF03599"/>
    </source>
</evidence>
<dbReference type="PANTHER" id="PTHR36214:SF5">
    <property type="entry name" value="ACETYL-COA DECARBONYLASE_SYNTHASE COMPLEX SUBUNIT DELTA"/>
    <property type="match status" value="1"/>
</dbReference>
<sequence>MAIEIPKIKYSGKIKEVKLGNGEKQITVGGETSYPFHLFEGEMLNPPRIAMEVYDSPPEEWPETCLEPFKDVINSPKAWAKKCIEQFGADMVSIRLISTDPNGMNKSTDDVLPIVQEVVGTIDVPLIIWGCENDDKDAEVLPKVAEVCQDKKIIIGPATDKNYKKIGAACIAYGHTIVASTPIDINLAKQLNILLGDLGVPDGQIIIDLNIGGCTIGYGLEYAYSVMERQRQAALTQQDEKLQFPVICNFANDVWKKKEVQIDDPKLGDKKNRGILFEAITGWIQLLAGADILVMRHPEAVKLLKGMLKQLM</sequence>
<feature type="domain" description="CO dehydrogenase/acetyl-CoA synthase delta subunit TIM barrel" evidence="1">
    <location>
        <begin position="16"/>
        <end position="304"/>
    </location>
</feature>
<dbReference type="EMBL" id="PFMS01000033">
    <property type="protein sequence ID" value="PIZ16855.1"/>
    <property type="molecule type" value="Genomic_DNA"/>
</dbReference>
<dbReference type="InterPro" id="IPR011005">
    <property type="entry name" value="Dihydropteroate_synth-like_sf"/>
</dbReference>
<dbReference type="AlphaFoldDB" id="A0A2H9PDL4"/>
<dbReference type="SUPFAM" id="SSF51717">
    <property type="entry name" value="Dihydropteroate synthetase-like"/>
    <property type="match status" value="1"/>
</dbReference>
<comment type="caution">
    <text evidence="2">The sequence shown here is derived from an EMBL/GenBank/DDBJ whole genome shotgun (WGS) entry which is preliminary data.</text>
</comment>
<dbReference type="Pfam" id="PF03599">
    <property type="entry name" value="CdhD"/>
    <property type="match status" value="1"/>
</dbReference>
<proteinExistence type="predicted"/>
<evidence type="ECO:0000313" key="3">
    <source>
        <dbReference type="Proteomes" id="UP000234145"/>
    </source>
</evidence>
<dbReference type="NCBIfam" id="NF003376">
    <property type="entry name" value="PRK04452.1-2"/>
    <property type="match status" value="1"/>
</dbReference>
<accession>A0A2H9PDL4</accession>
<dbReference type="InterPro" id="IPR051069">
    <property type="entry name" value="ACDS_complex_subunit"/>
</dbReference>
<gene>
    <name evidence="2" type="ORF">COY51_01800</name>
</gene>
<name>A0A2H9PDL4_9BACT</name>
<dbReference type="InterPro" id="IPR016041">
    <property type="entry name" value="Ac-CoA_synth_d_su_TIM-brl"/>
</dbReference>
<evidence type="ECO:0000313" key="2">
    <source>
        <dbReference type="EMBL" id="PIZ16855.1"/>
    </source>
</evidence>
<protein>
    <submittedName>
        <fullName evidence="2">Acetyl-CoA decarbonylase/synthase complex subunit delta</fullName>
    </submittedName>
</protein>
<dbReference type="Proteomes" id="UP000234145">
    <property type="component" value="Unassembled WGS sequence"/>
</dbReference>
<organism evidence="2 3">
    <name type="scientific">Candidatus Desantisbacteria bacterium CG_4_10_14_0_8_um_filter_39_17</name>
    <dbReference type="NCBI Taxonomy" id="1974542"/>
    <lineage>
        <taxon>Bacteria</taxon>
        <taxon>Candidatus Desantisiibacteriota</taxon>
    </lineage>
</organism>
<dbReference type="Gene3D" id="3.20.20.20">
    <property type="entry name" value="Dihydropteroate synthase-like"/>
    <property type="match status" value="1"/>
</dbReference>